<evidence type="ECO:0000256" key="2">
    <source>
        <dbReference type="ARBA" id="ARBA00006339"/>
    </source>
</evidence>
<evidence type="ECO:0000256" key="9">
    <source>
        <dbReference type="RuleBase" id="RU364020"/>
    </source>
</evidence>
<keyword evidence="6 9" id="KW-0333">Golgi apparatus</keyword>
<reference evidence="11 12" key="1">
    <citation type="submission" date="2023-11" db="EMBL/GenBank/DDBJ databases">
        <title>Halocaridina rubra genome assembly.</title>
        <authorList>
            <person name="Smith C."/>
        </authorList>
    </citation>
    <scope>NUCLEOTIDE SEQUENCE [LARGE SCALE GENOMIC DNA]</scope>
    <source>
        <strain evidence="11">EP-1</strain>
        <tissue evidence="11">Whole</tissue>
    </source>
</reference>
<evidence type="ECO:0000256" key="5">
    <source>
        <dbReference type="ARBA" id="ARBA00022989"/>
    </source>
</evidence>
<keyword evidence="8 9" id="KW-0325">Glycoprotein</keyword>
<evidence type="ECO:0000256" key="7">
    <source>
        <dbReference type="ARBA" id="ARBA00023136"/>
    </source>
</evidence>
<evidence type="ECO:0000313" key="11">
    <source>
        <dbReference type="EMBL" id="KAK7078862.1"/>
    </source>
</evidence>
<evidence type="ECO:0000256" key="6">
    <source>
        <dbReference type="ARBA" id="ARBA00023034"/>
    </source>
</evidence>
<evidence type="ECO:0000256" key="1">
    <source>
        <dbReference type="ARBA" id="ARBA00004323"/>
    </source>
</evidence>
<comment type="similarity">
    <text evidence="2 9">Belongs to the sulfotransferase 2 family.</text>
</comment>
<comment type="caution">
    <text evidence="11">The sequence shown here is derived from an EMBL/GenBank/DDBJ whole genome shotgun (WGS) entry which is preliminary data.</text>
</comment>
<keyword evidence="5 9" id="KW-1133">Transmembrane helix</keyword>
<dbReference type="PANTHER" id="PTHR12137">
    <property type="entry name" value="CARBOHYDRATE SULFOTRANSFERASE"/>
    <property type="match status" value="1"/>
</dbReference>
<dbReference type="InterPro" id="IPR018011">
    <property type="entry name" value="Carb_sulfotrans_8-10"/>
</dbReference>
<keyword evidence="4 9" id="KW-0812">Transmembrane</keyword>
<evidence type="ECO:0000256" key="3">
    <source>
        <dbReference type="ARBA" id="ARBA00022679"/>
    </source>
</evidence>
<dbReference type="EC" id="2.8.2.-" evidence="9"/>
<protein>
    <recommendedName>
        <fullName evidence="9">Carbohydrate sulfotransferase</fullName>
        <ecNumber evidence="9">2.8.2.-</ecNumber>
    </recommendedName>
</protein>
<keyword evidence="9" id="KW-0735">Signal-anchor</keyword>
<dbReference type="AlphaFoldDB" id="A0AAN9AC80"/>
<keyword evidence="12" id="KW-1185">Reference proteome</keyword>
<name>A0AAN9AC80_HALRR</name>
<feature type="region of interest" description="Disordered" evidence="10">
    <location>
        <begin position="59"/>
        <end position="81"/>
    </location>
</feature>
<proteinExistence type="inferred from homology"/>
<dbReference type="GO" id="GO:0000139">
    <property type="term" value="C:Golgi membrane"/>
    <property type="evidence" value="ECO:0007669"/>
    <property type="project" value="UniProtKB-SubCell"/>
</dbReference>
<dbReference type="Proteomes" id="UP001381693">
    <property type="component" value="Unassembled WGS sequence"/>
</dbReference>
<feature type="transmembrane region" description="Helical" evidence="9">
    <location>
        <begin position="12"/>
        <end position="31"/>
    </location>
</feature>
<evidence type="ECO:0000256" key="8">
    <source>
        <dbReference type="ARBA" id="ARBA00023180"/>
    </source>
</evidence>
<dbReference type="GO" id="GO:0008146">
    <property type="term" value="F:sulfotransferase activity"/>
    <property type="evidence" value="ECO:0007669"/>
    <property type="project" value="InterPro"/>
</dbReference>
<dbReference type="InterPro" id="IPR005331">
    <property type="entry name" value="Sulfotransferase"/>
</dbReference>
<dbReference type="PANTHER" id="PTHR12137:SF54">
    <property type="entry name" value="CARBOHYDRATE SULFOTRANSFERASE"/>
    <property type="match status" value="1"/>
</dbReference>
<accession>A0AAN9AC80</accession>
<comment type="subcellular location">
    <subcellularLocation>
        <location evidence="1 9">Golgi apparatus membrane</location>
        <topology evidence="1 9">Single-pass type II membrane protein</topology>
    </subcellularLocation>
</comment>
<dbReference type="EMBL" id="JAXCGZ010007642">
    <property type="protein sequence ID" value="KAK7078862.1"/>
    <property type="molecule type" value="Genomic_DNA"/>
</dbReference>
<keyword evidence="9" id="KW-0119">Carbohydrate metabolism</keyword>
<dbReference type="GO" id="GO:0016051">
    <property type="term" value="P:carbohydrate biosynthetic process"/>
    <property type="evidence" value="ECO:0007669"/>
    <property type="project" value="InterPro"/>
</dbReference>
<keyword evidence="7 9" id="KW-0472">Membrane</keyword>
<dbReference type="Pfam" id="PF03567">
    <property type="entry name" value="Sulfotransfer_2"/>
    <property type="match status" value="1"/>
</dbReference>
<keyword evidence="3 9" id="KW-0808">Transferase</keyword>
<evidence type="ECO:0000256" key="10">
    <source>
        <dbReference type="SAM" id="MobiDB-lite"/>
    </source>
</evidence>
<evidence type="ECO:0000313" key="12">
    <source>
        <dbReference type="Proteomes" id="UP001381693"/>
    </source>
</evidence>
<feature type="compositionally biased region" description="Polar residues" evidence="10">
    <location>
        <begin position="66"/>
        <end position="77"/>
    </location>
</feature>
<organism evidence="11 12">
    <name type="scientific">Halocaridina rubra</name>
    <name type="common">Hawaiian red shrimp</name>
    <dbReference type="NCBI Taxonomy" id="373956"/>
    <lineage>
        <taxon>Eukaryota</taxon>
        <taxon>Metazoa</taxon>
        <taxon>Ecdysozoa</taxon>
        <taxon>Arthropoda</taxon>
        <taxon>Crustacea</taxon>
        <taxon>Multicrustacea</taxon>
        <taxon>Malacostraca</taxon>
        <taxon>Eumalacostraca</taxon>
        <taxon>Eucarida</taxon>
        <taxon>Decapoda</taxon>
        <taxon>Pleocyemata</taxon>
        <taxon>Caridea</taxon>
        <taxon>Atyoidea</taxon>
        <taxon>Atyidae</taxon>
        <taxon>Halocaridina</taxon>
    </lineage>
</organism>
<evidence type="ECO:0000256" key="4">
    <source>
        <dbReference type="ARBA" id="ARBA00022692"/>
    </source>
</evidence>
<sequence>MKVMRLRFRGVTVLGIAAAVTVVFLYLPPVYRSNLLVFTKQEPLAAPAAAFLQAEETKRTVESPANGRNASATTPPGNQFRAANILPPAPPPKAWSETLDKIIKSAETDGEHSLANANENDHYIQDYPDYTPPNFIDVKKTNPKDVGHVNKRPARLKSEVPTSAPMATFSPEALRNRAMSFHGNSTLRAFLNEQDRRSRHISETCPSIFPPVDVDSKAIGPPPGLSGLQNLLLDRIQHIAYCPVYKAASTSWTITLLEIGGYWNSKVRKNRKLQTLVGQVFPKVSNFAGPALTRSMTRFMVVRHPFERLLSCYRDKFEDAKKTYYYTRYGEKMVRNYRRFPSYITPSQLSMLQEQVRAKVKAGVPVKLPGNPFAKPLGPTFPEFVAYILHAKHDDEHWRTYYDHCSPCHMDYHVILRFENMFEEGKVFIEYLNRTAKVNMRWENPTEGGTTTNDVICSYYNQLSTEYIKELYLKYEKDFKLFEYKPDKYYKCASDYKMLSKNTTQT</sequence>
<gene>
    <name evidence="11" type="ORF">SK128_007283</name>
</gene>